<comment type="caution">
    <text evidence="1">The sequence shown here is derived from an EMBL/GenBank/DDBJ whole genome shotgun (WGS) entry which is preliminary data.</text>
</comment>
<dbReference type="Pfam" id="PF02635">
    <property type="entry name" value="DsrE"/>
    <property type="match status" value="1"/>
</dbReference>
<organism evidence="1 2">
    <name type="scientific">[Anoxybacillus] calidus</name>
    <dbReference type="NCBI Taxonomy" id="575178"/>
    <lineage>
        <taxon>Bacteria</taxon>
        <taxon>Bacillati</taxon>
        <taxon>Bacillota</taxon>
        <taxon>Bacilli</taxon>
        <taxon>Bacillales</taxon>
        <taxon>Anoxybacillaceae</taxon>
        <taxon>Paranoxybacillus</taxon>
    </lineage>
</organism>
<dbReference type="RefSeq" id="WP_181538426.1">
    <property type="nucleotide sequence ID" value="NZ_JACDUU010000008.1"/>
</dbReference>
<dbReference type="InterPro" id="IPR027396">
    <property type="entry name" value="DsrEFH-like"/>
</dbReference>
<name>A0A7V9Z2D5_9BACL</name>
<protein>
    <recommendedName>
        <fullName evidence="3">DsrE family protein</fullName>
    </recommendedName>
</protein>
<dbReference type="Gene3D" id="3.40.1260.10">
    <property type="entry name" value="DsrEFH-like"/>
    <property type="match status" value="1"/>
</dbReference>
<reference evidence="1 2" key="1">
    <citation type="submission" date="2020-07" db="EMBL/GenBank/DDBJ databases">
        <title>Genomic Encyclopedia of Type Strains, Phase IV (KMG-IV): sequencing the most valuable type-strain genomes for metagenomic binning, comparative biology and taxonomic classification.</title>
        <authorList>
            <person name="Goeker M."/>
        </authorList>
    </citation>
    <scope>NUCLEOTIDE SEQUENCE [LARGE SCALE GENOMIC DNA]</scope>
    <source>
        <strain evidence="1 2">DSM 25220</strain>
    </source>
</reference>
<evidence type="ECO:0008006" key="3">
    <source>
        <dbReference type="Google" id="ProtNLM"/>
    </source>
</evidence>
<accession>A0A7V9Z2D5</accession>
<evidence type="ECO:0000313" key="1">
    <source>
        <dbReference type="EMBL" id="MBA2872668.1"/>
    </source>
</evidence>
<dbReference type="SUPFAM" id="SSF75169">
    <property type="entry name" value="DsrEFH-like"/>
    <property type="match status" value="1"/>
</dbReference>
<dbReference type="InterPro" id="IPR003787">
    <property type="entry name" value="Sulphur_relay_DsrE/F-like"/>
</dbReference>
<sequence length="116" mass="12744">MKKVAIFVHAGENELGRAVHGLLYAQEIHEAGGEVKLIFDGQGTLWIPRFEDPSHPMNPLYKKVKDLGVIEACEYCAGAFGAKEDIQKASIASVNEYEGHASIAKLISEDYQIITL</sequence>
<gene>
    <name evidence="1" type="ORF">HNQ85_002980</name>
</gene>
<dbReference type="EMBL" id="JACDUU010000008">
    <property type="protein sequence ID" value="MBA2872668.1"/>
    <property type="molecule type" value="Genomic_DNA"/>
</dbReference>
<proteinExistence type="predicted"/>
<evidence type="ECO:0000313" key="2">
    <source>
        <dbReference type="Proteomes" id="UP000580891"/>
    </source>
</evidence>
<dbReference type="AlphaFoldDB" id="A0A7V9Z2D5"/>
<keyword evidence="2" id="KW-1185">Reference proteome</keyword>
<dbReference type="Proteomes" id="UP000580891">
    <property type="component" value="Unassembled WGS sequence"/>
</dbReference>